<comment type="caution">
    <text evidence="1">The sequence shown here is derived from an EMBL/GenBank/DDBJ whole genome shotgun (WGS) entry which is preliminary data.</text>
</comment>
<evidence type="ECO:0000313" key="2">
    <source>
        <dbReference type="Proteomes" id="UP000286351"/>
    </source>
</evidence>
<protein>
    <submittedName>
        <fullName evidence="1">Uncharacterized protein</fullName>
    </submittedName>
</protein>
<dbReference type="Gene3D" id="3.40.720.10">
    <property type="entry name" value="Alkaline Phosphatase, subunit A"/>
    <property type="match status" value="1"/>
</dbReference>
<dbReference type="InterPro" id="IPR017850">
    <property type="entry name" value="Alkaline_phosphatase_core_sf"/>
</dbReference>
<gene>
    <name evidence="1" type="ORF">BK664_13120</name>
</gene>
<name>A0A423JN73_9PSED</name>
<sequence>MTLKFYRAAGNCPADCFQRCQALIAKQAKAGKPFFVCMNITHMRAFIHLRDSMKGQTGMPGNDYADGTVEHDGDVGKLLKTLDDLNIADNTFVVYSIGSGTNQFSWPDASSHRCSEILEQTHNSSCPPFLAVYLARCLIDKAPSEDPKTMFVFA</sequence>
<dbReference type="Proteomes" id="UP000286351">
    <property type="component" value="Unassembled WGS sequence"/>
</dbReference>
<organism evidence="1 2">
    <name type="scientific">Pseudomonas brassicacearum</name>
    <dbReference type="NCBI Taxonomy" id="930166"/>
    <lineage>
        <taxon>Bacteria</taxon>
        <taxon>Pseudomonadati</taxon>
        <taxon>Pseudomonadota</taxon>
        <taxon>Gammaproteobacteria</taxon>
        <taxon>Pseudomonadales</taxon>
        <taxon>Pseudomonadaceae</taxon>
        <taxon>Pseudomonas</taxon>
    </lineage>
</organism>
<accession>A0A423JN73</accession>
<evidence type="ECO:0000313" key="1">
    <source>
        <dbReference type="EMBL" id="RON39131.1"/>
    </source>
</evidence>
<proteinExistence type="predicted"/>
<reference evidence="1 2" key="1">
    <citation type="submission" date="2016-10" db="EMBL/GenBank/DDBJ databases">
        <title>Comparative genome analysis of multiple Pseudomonas spp. focuses on biocontrol and plant growth promoting traits.</title>
        <authorList>
            <person name="Tao X.-Y."/>
            <person name="Taylor C.G."/>
        </authorList>
    </citation>
    <scope>NUCLEOTIDE SEQUENCE [LARGE SCALE GENOMIC DNA]</scope>
    <source>
        <strain evidence="1 2">38D4</strain>
    </source>
</reference>
<dbReference type="EMBL" id="MOBO01000011">
    <property type="protein sequence ID" value="RON39131.1"/>
    <property type="molecule type" value="Genomic_DNA"/>
</dbReference>
<dbReference type="AlphaFoldDB" id="A0A423JN73"/>
<dbReference type="SUPFAM" id="SSF53649">
    <property type="entry name" value="Alkaline phosphatase-like"/>
    <property type="match status" value="1"/>
</dbReference>